<dbReference type="InterPro" id="IPR018490">
    <property type="entry name" value="cNMP-bd_dom_sf"/>
</dbReference>
<gene>
    <name evidence="6" type="ORF">HLPR_19230</name>
</gene>
<dbReference type="Pfam" id="PF13545">
    <property type="entry name" value="HTH_Crp_2"/>
    <property type="match status" value="1"/>
</dbReference>
<feature type="domain" description="Cyclic nucleotide-binding" evidence="4">
    <location>
        <begin position="12"/>
        <end position="117"/>
    </location>
</feature>
<dbReference type="CDD" id="cd00038">
    <property type="entry name" value="CAP_ED"/>
    <property type="match status" value="1"/>
</dbReference>
<name>A0AAU9ECB4_9FIRM</name>
<sequence length="219" mass="25407">MKYIKKISKLNFFKTIKKDDLEIMISNNSIFIKKYDKNEIIHLQSELCSSMDIVIEGKVIVQNIDENGNIITISNFEKNELFGAHLLFSSQNFYPMTIIAQEETTILKIEKSKILDLCQNNKIFLIEYLNQISDRSNTLASVINRVTRKSIRACIIDFLKFEKNLQDSNKIILNISKKELSEKFGIQRTSLSRELSKMKKDGLIDFDKNSITIINLENI</sequence>
<dbReference type="RefSeq" id="WP_338535219.1">
    <property type="nucleotide sequence ID" value="NZ_AP028654.1"/>
</dbReference>
<keyword evidence="7" id="KW-1185">Reference proteome</keyword>
<organism evidence="6 7">
    <name type="scientific">Helicovermis profundi</name>
    <dbReference type="NCBI Taxonomy" id="3065157"/>
    <lineage>
        <taxon>Bacteria</taxon>
        <taxon>Bacillati</taxon>
        <taxon>Bacillota</taxon>
        <taxon>Clostridia</taxon>
        <taxon>Helicovermis</taxon>
    </lineage>
</organism>
<dbReference type="AlphaFoldDB" id="A0AAU9ECB4"/>
<dbReference type="PROSITE" id="PS50042">
    <property type="entry name" value="CNMP_BINDING_3"/>
    <property type="match status" value="1"/>
</dbReference>
<dbReference type="PANTHER" id="PTHR24567">
    <property type="entry name" value="CRP FAMILY TRANSCRIPTIONAL REGULATORY PROTEIN"/>
    <property type="match status" value="1"/>
</dbReference>
<feature type="domain" description="HTH crp-type" evidence="5">
    <location>
        <begin position="149"/>
        <end position="217"/>
    </location>
</feature>
<evidence type="ECO:0008006" key="8">
    <source>
        <dbReference type="Google" id="ProtNLM"/>
    </source>
</evidence>
<dbReference type="SUPFAM" id="SSF46785">
    <property type="entry name" value="Winged helix' DNA-binding domain"/>
    <property type="match status" value="1"/>
</dbReference>
<dbReference type="SMART" id="SM00100">
    <property type="entry name" value="cNMP"/>
    <property type="match status" value="1"/>
</dbReference>
<dbReference type="InterPro" id="IPR050397">
    <property type="entry name" value="Env_Response_Regulators"/>
</dbReference>
<evidence type="ECO:0000313" key="7">
    <source>
        <dbReference type="Proteomes" id="UP001321786"/>
    </source>
</evidence>
<dbReference type="KEGG" id="hprf:HLPR_19230"/>
<dbReference type="InterPro" id="IPR012318">
    <property type="entry name" value="HTH_CRP"/>
</dbReference>
<dbReference type="Proteomes" id="UP001321786">
    <property type="component" value="Chromosome"/>
</dbReference>
<dbReference type="InterPro" id="IPR036390">
    <property type="entry name" value="WH_DNA-bd_sf"/>
</dbReference>
<evidence type="ECO:0000259" key="5">
    <source>
        <dbReference type="PROSITE" id="PS51063"/>
    </source>
</evidence>
<dbReference type="Gene3D" id="2.60.120.10">
    <property type="entry name" value="Jelly Rolls"/>
    <property type="match status" value="1"/>
</dbReference>
<evidence type="ECO:0000256" key="1">
    <source>
        <dbReference type="ARBA" id="ARBA00023015"/>
    </source>
</evidence>
<evidence type="ECO:0000313" key="6">
    <source>
        <dbReference type="EMBL" id="BEP29592.1"/>
    </source>
</evidence>
<dbReference type="Pfam" id="PF00027">
    <property type="entry name" value="cNMP_binding"/>
    <property type="match status" value="1"/>
</dbReference>
<dbReference type="SMART" id="SM00419">
    <property type="entry name" value="HTH_CRP"/>
    <property type="match status" value="1"/>
</dbReference>
<dbReference type="GO" id="GO:0003700">
    <property type="term" value="F:DNA-binding transcription factor activity"/>
    <property type="evidence" value="ECO:0007669"/>
    <property type="project" value="TreeGrafter"/>
</dbReference>
<dbReference type="SUPFAM" id="SSF51206">
    <property type="entry name" value="cAMP-binding domain-like"/>
    <property type="match status" value="1"/>
</dbReference>
<dbReference type="EMBL" id="AP028654">
    <property type="protein sequence ID" value="BEP29592.1"/>
    <property type="molecule type" value="Genomic_DNA"/>
</dbReference>
<keyword evidence="1" id="KW-0805">Transcription regulation</keyword>
<evidence type="ECO:0000256" key="2">
    <source>
        <dbReference type="ARBA" id="ARBA00023125"/>
    </source>
</evidence>
<proteinExistence type="predicted"/>
<reference evidence="6 7" key="1">
    <citation type="submission" date="2023-08" db="EMBL/GenBank/DDBJ databases">
        <title>Helicovermis profunda gen. nov., sp. nov., a novel mesophilic, fermentative bacterium within the Bacillota from a deep-sea hydrothermal vent chimney.</title>
        <authorList>
            <person name="Miyazaki U."/>
            <person name="Mizutani D."/>
            <person name="Hashimoto Y."/>
            <person name="Tame A."/>
            <person name="Sawayama S."/>
            <person name="Miyazaki J."/>
            <person name="Takai K."/>
            <person name="Nakagawa S."/>
        </authorList>
    </citation>
    <scope>NUCLEOTIDE SEQUENCE [LARGE SCALE GENOMIC DNA]</scope>
    <source>
        <strain evidence="6 7">S502</strain>
    </source>
</reference>
<dbReference type="GO" id="GO:0003677">
    <property type="term" value="F:DNA binding"/>
    <property type="evidence" value="ECO:0007669"/>
    <property type="project" value="UniProtKB-KW"/>
</dbReference>
<protein>
    <recommendedName>
        <fullName evidence="8">Crp/Fnr family transcriptional regulator</fullName>
    </recommendedName>
</protein>
<dbReference type="GO" id="GO:0005829">
    <property type="term" value="C:cytosol"/>
    <property type="evidence" value="ECO:0007669"/>
    <property type="project" value="TreeGrafter"/>
</dbReference>
<keyword evidence="2" id="KW-0238">DNA-binding</keyword>
<accession>A0AAU9ECB4</accession>
<evidence type="ECO:0000259" key="4">
    <source>
        <dbReference type="PROSITE" id="PS50042"/>
    </source>
</evidence>
<dbReference type="PANTHER" id="PTHR24567:SF58">
    <property type="entry name" value="CYCLIC AMP-BINDING REGULATORY PROTEIN"/>
    <property type="match status" value="1"/>
</dbReference>
<keyword evidence="3" id="KW-0804">Transcription</keyword>
<dbReference type="InterPro" id="IPR000595">
    <property type="entry name" value="cNMP-bd_dom"/>
</dbReference>
<evidence type="ECO:0000256" key="3">
    <source>
        <dbReference type="ARBA" id="ARBA00023163"/>
    </source>
</evidence>
<dbReference type="InterPro" id="IPR014710">
    <property type="entry name" value="RmlC-like_jellyroll"/>
</dbReference>
<dbReference type="PROSITE" id="PS51063">
    <property type="entry name" value="HTH_CRP_2"/>
    <property type="match status" value="1"/>
</dbReference>